<dbReference type="PANTHER" id="PTHR37089">
    <property type="entry name" value="PROTEIN U-RELATED"/>
    <property type="match status" value="1"/>
</dbReference>
<protein>
    <submittedName>
        <fullName evidence="2">Spore coat protein U domain-contain protein</fullName>
    </submittedName>
</protein>
<gene>
    <name evidence="2" type="ORF">WS72_10960</name>
</gene>
<keyword evidence="2" id="KW-0946">Virion</keyword>
<reference evidence="2 3" key="1">
    <citation type="submission" date="2015-11" db="EMBL/GenBank/DDBJ databases">
        <authorList>
            <person name="Sahl J."/>
            <person name="Wagner D."/>
            <person name="Keim P."/>
        </authorList>
    </citation>
    <scope>NUCLEOTIDE SEQUENCE [LARGE SCALE GENOMIC DNA]</scope>
    <source>
        <strain evidence="2 3">BDU18</strain>
    </source>
</reference>
<name>A0ABR5TFH6_9BURK</name>
<dbReference type="EMBL" id="LNJQ01000001">
    <property type="protein sequence ID" value="KWZ43330.1"/>
    <property type="molecule type" value="Genomic_DNA"/>
</dbReference>
<evidence type="ECO:0000313" key="3">
    <source>
        <dbReference type="Proteomes" id="UP000070255"/>
    </source>
</evidence>
<dbReference type="Pfam" id="PF05229">
    <property type="entry name" value="SCPU"/>
    <property type="match status" value="1"/>
</dbReference>
<dbReference type="SUPFAM" id="SSF49401">
    <property type="entry name" value="Bacterial adhesins"/>
    <property type="match status" value="1"/>
</dbReference>
<keyword evidence="3" id="KW-1185">Reference proteome</keyword>
<dbReference type="RefSeq" id="WP_059583007.1">
    <property type="nucleotide sequence ID" value="NZ_CP013417.1"/>
</dbReference>
<sequence>MSTFERVVFLLCAALLPVVPAIGRADTLLPRTQAFTVSAQIVAGCGVAGGGPTSGLSFGTLDFGAHPAVATGQASAAVGGGALQIECSPGSTLKMTIDGGANASAGNTQRNLASGGARVAYQLYSDAGHTQAIAIGQAVSLPVSGTITLPIYGALTLPGGGAPAGTYTDTAQVTLSY</sequence>
<accession>A0ABR5TFH6</accession>
<dbReference type="InterPro" id="IPR007893">
    <property type="entry name" value="Spore_coat_U/FanG"/>
</dbReference>
<proteinExistence type="predicted"/>
<comment type="caution">
    <text evidence="2">The sequence shown here is derived from an EMBL/GenBank/DDBJ whole genome shotgun (WGS) entry which is preliminary data.</text>
</comment>
<dbReference type="PANTHER" id="PTHR37089:SF3">
    <property type="entry name" value="EXPORTED PROTEIN"/>
    <property type="match status" value="1"/>
</dbReference>
<evidence type="ECO:0000259" key="1">
    <source>
        <dbReference type="Pfam" id="PF05229"/>
    </source>
</evidence>
<dbReference type="SMART" id="SM00972">
    <property type="entry name" value="SCPU"/>
    <property type="match status" value="1"/>
</dbReference>
<evidence type="ECO:0000313" key="2">
    <source>
        <dbReference type="EMBL" id="KWZ43330.1"/>
    </source>
</evidence>
<dbReference type="InterPro" id="IPR008966">
    <property type="entry name" value="Adhesion_dom_sf"/>
</dbReference>
<dbReference type="Proteomes" id="UP000070255">
    <property type="component" value="Unassembled WGS sequence"/>
</dbReference>
<keyword evidence="2" id="KW-0167">Capsid protein</keyword>
<feature type="domain" description="Spore coat protein U/FanG" evidence="1">
    <location>
        <begin position="32"/>
        <end position="174"/>
    </location>
</feature>
<organism evidence="2 3">
    <name type="scientific">Burkholderia savannae</name>
    <dbReference type="NCBI Taxonomy" id="1637837"/>
    <lineage>
        <taxon>Bacteria</taxon>
        <taxon>Pseudomonadati</taxon>
        <taxon>Pseudomonadota</taxon>
        <taxon>Betaproteobacteria</taxon>
        <taxon>Burkholderiales</taxon>
        <taxon>Burkholderiaceae</taxon>
        <taxon>Burkholderia</taxon>
        <taxon>pseudomallei group</taxon>
    </lineage>
</organism>
<dbReference type="Gene3D" id="2.60.40.1090">
    <property type="entry name" value="Fimbrial-type adhesion domain"/>
    <property type="match status" value="1"/>
</dbReference>
<dbReference type="InterPro" id="IPR036937">
    <property type="entry name" value="Adhesion_dom_fimbrial_sf"/>
</dbReference>
<dbReference type="InterPro" id="IPR053167">
    <property type="entry name" value="Spore_coat_component"/>
</dbReference>